<dbReference type="KEGG" id="bbig:BBBOND_0102450"/>
<dbReference type="Proteomes" id="UP000033188">
    <property type="component" value="Chromosome 1"/>
</dbReference>
<organism evidence="1 2">
    <name type="scientific">Babesia bigemina</name>
    <dbReference type="NCBI Taxonomy" id="5866"/>
    <lineage>
        <taxon>Eukaryota</taxon>
        <taxon>Sar</taxon>
        <taxon>Alveolata</taxon>
        <taxon>Apicomplexa</taxon>
        <taxon>Aconoidasida</taxon>
        <taxon>Piroplasmida</taxon>
        <taxon>Babesiidae</taxon>
        <taxon>Babesia</taxon>
    </lineage>
</organism>
<protein>
    <submittedName>
        <fullName evidence="1">Uncharacterized protein</fullName>
    </submittedName>
</protein>
<dbReference type="EMBL" id="LK391707">
    <property type="protein sequence ID" value="CDR93916.1"/>
    <property type="molecule type" value="Genomic_DNA"/>
</dbReference>
<evidence type="ECO:0000313" key="2">
    <source>
        <dbReference type="Proteomes" id="UP000033188"/>
    </source>
</evidence>
<sequence length="336" mass="37988">MVYNSLTEAPRNLKEGIDWLIALRGTDAKKNIIALGSAVYDLLADAPVGNMKLPTLEEVKLITKEFLEKPEIKGRWFASRLLQKFNEPRRTPNLHFKRLFNKYKSDYHNVVQKKELQRKDMGLYLGRVVYGCDTLVKHMKVPDQYESAYSSEASWDASCSRHPAACAVVFVGIAPMLYAGLYSLKYVTSIALTNESNNTVRERLAELLSAVGYDESYRRPRMKISYIFEALKDVDKDVLDILYDFSGFWAFYGLESSVSEGETSEETTVRTKTRKFYMGQMIKHGIPGVDVDMGLLHAWNTKHNNKPSKIHNALGSGNMYYPGTPTVSDLGAAIPL</sequence>
<dbReference type="VEuPathDB" id="PiroplasmaDB:BBBOND_0102450"/>
<name>A0A061CZ65_BABBI</name>
<gene>
    <name evidence="1" type="ORF">BBBOND_0102450</name>
</gene>
<reference evidence="2" key="1">
    <citation type="journal article" date="2014" name="Nucleic Acids Res.">
        <title>The evolutionary dynamics of variant antigen genes in Babesia reveal a history of genomic innovation underlying host-parasite interaction.</title>
        <authorList>
            <person name="Jackson A.P."/>
            <person name="Otto T.D."/>
            <person name="Darby A."/>
            <person name="Ramaprasad A."/>
            <person name="Xia D."/>
            <person name="Echaide I.E."/>
            <person name="Farber M."/>
            <person name="Gahlot S."/>
            <person name="Gamble J."/>
            <person name="Gupta D."/>
            <person name="Gupta Y."/>
            <person name="Jackson L."/>
            <person name="Malandrin L."/>
            <person name="Malas T.B."/>
            <person name="Moussa E."/>
            <person name="Nair M."/>
            <person name="Reid A.J."/>
            <person name="Sanders M."/>
            <person name="Sharma J."/>
            <person name="Tracey A."/>
            <person name="Quail M.A."/>
            <person name="Weir W."/>
            <person name="Wastling J.M."/>
            <person name="Hall N."/>
            <person name="Willadsen P."/>
            <person name="Lingelbach K."/>
            <person name="Shiels B."/>
            <person name="Tait A."/>
            <person name="Berriman M."/>
            <person name="Allred D.R."/>
            <person name="Pain A."/>
        </authorList>
    </citation>
    <scope>NUCLEOTIDE SEQUENCE [LARGE SCALE GENOMIC DNA]</scope>
    <source>
        <strain evidence="2">Bond</strain>
    </source>
</reference>
<dbReference type="RefSeq" id="XP_012766102.1">
    <property type="nucleotide sequence ID" value="XM_012910648.1"/>
</dbReference>
<evidence type="ECO:0000313" key="1">
    <source>
        <dbReference type="EMBL" id="CDR93916.1"/>
    </source>
</evidence>
<dbReference type="OrthoDB" id="627829at2759"/>
<dbReference type="GeneID" id="24562457"/>
<keyword evidence="2" id="KW-1185">Reference proteome</keyword>
<proteinExistence type="predicted"/>
<accession>A0A061CZ65</accession>
<dbReference type="AlphaFoldDB" id="A0A061CZ65"/>